<feature type="compositionally biased region" description="Low complexity" evidence="1">
    <location>
        <begin position="39"/>
        <end position="52"/>
    </location>
</feature>
<accession>A0A6V7VUL6</accession>
<feature type="compositionally biased region" description="Low complexity" evidence="1">
    <location>
        <begin position="59"/>
        <end position="97"/>
    </location>
</feature>
<name>A0A6V7VUL6_MELEN</name>
<dbReference type="OrthoDB" id="5858365at2759"/>
<sequence>MSQSQAFPLNSSLNSLLEKQISTQNELVFTTKSINRNSFVSTEESSSVSPNNFEEEKSSSSTSPSTNYFSSPSSPESTTTTTTNLFSTSSTQSPQLSTTLDFPTFLQSVNISEKYKEEFLKLMENEISRRLENRLNENNKEEKIEIETNPIVEEIQRKQNKQQTENLHYIKEENENNFEGSRRINSDFPKRSELRTVNTRLFSLLSSGEGGIGGGNGDQQERTLIDYHQFNSNSAENLNNNSLNENDYRKREQEEFDKLLSKLNEETNKQQQKEEEEEEQFIENNKKENEDVDLINLLIPSKVSKPLWATQTTTAITINNNNNLASNKKQLIITTTIAPKIEINEDRDRAIMMLKNRNHRFWSRQNPKTKFEHLVDDYRFRLSGQGDNGLNGLIRALRNAHIGLFDRMADERHSSIKILRKIE</sequence>
<evidence type="ECO:0000313" key="2">
    <source>
        <dbReference type="EMBL" id="CAD2177871.1"/>
    </source>
</evidence>
<protein>
    <submittedName>
        <fullName evidence="2">Uncharacterized protein</fullName>
    </submittedName>
</protein>
<dbReference type="EMBL" id="CAJEWN010000306">
    <property type="protein sequence ID" value="CAD2177871.1"/>
    <property type="molecule type" value="Genomic_DNA"/>
</dbReference>
<gene>
    <name evidence="2" type="ORF">MENT_LOCUS29770</name>
</gene>
<evidence type="ECO:0000313" key="3">
    <source>
        <dbReference type="Proteomes" id="UP000580250"/>
    </source>
</evidence>
<evidence type="ECO:0000256" key="1">
    <source>
        <dbReference type="SAM" id="MobiDB-lite"/>
    </source>
</evidence>
<proteinExistence type="predicted"/>
<comment type="caution">
    <text evidence="2">The sequence shown here is derived from an EMBL/GenBank/DDBJ whole genome shotgun (WGS) entry which is preliminary data.</text>
</comment>
<reference evidence="2 3" key="1">
    <citation type="submission" date="2020-08" db="EMBL/GenBank/DDBJ databases">
        <authorList>
            <person name="Koutsovoulos G."/>
            <person name="Danchin GJ E."/>
        </authorList>
    </citation>
    <scope>NUCLEOTIDE SEQUENCE [LARGE SCALE GENOMIC DNA]</scope>
</reference>
<organism evidence="2 3">
    <name type="scientific">Meloidogyne enterolobii</name>
    <name type="common">Root-knot nematode worm</name>
    <name type="synonym">Meloidogyne mayaguensis</name>
    <dbReference type="NCBI Taxonomy" id="390850"/>
    <lineage>
        <taxon>Eukaryota</taxon>
        <taxon>Metazoa</taxon>
        <taxon>Ecdysozoa</taxon>
        <taxon>Nematoda</taxon>
        <taxon>Chromadorea</taxon>
        <taxon>Rhabditida</taxon>
        <taxon>Tylenchina</taxon>
        <taxon>Tylenchomorpha</taxon>
        <taxon>Tylenchoidea</taxon>
        <taxon>Meloidogynidae</taxon>
        <taxon>Meloidogyninae</taxon>
        <taxon>Meloidogyne</taxon>
    </lineage>
</organism>
<feature type="region of interest" description="Disordered" evidence="1">
    <location>
        <begin position="266"/>
        <end position="285"/>
    </location>
</feature>
<dbReference type="AlphaFoldDB" id="A0A6V7VUL6"/>
<feature type="region of interest" description="Disordered" evidence="1">
    <location>
        <begin position="39"/>
        <end position="97"/>
    </location>
</feature>
<dbReference type="Proteomes" id="UP000580250">
    <property type="component" value="Unassembled WGS sequence"/>
</dbReference>